<feature type="domain" description="Putative tail fiber protein gp53-like C-terminal" evidence="2">
    <location>
        <begin position="439"/>
        <end position="522"/>
    </location>
</feature>
<evidence type="ECO:0000259" key="2">
    <source>
        <dbReference type="Pfam" id="PF21882"/>
    </source>
</evidence>
<evidence type="ECO:0000259" key="1">
    <source>
        <dbReference type="Pfam" id="PF12571"/>
    </source>
</evidence>
<gene>
    <name evidence="3" type="ORF">OC929_03760</name>
</gene>
<dbReference type="RefSeq" id="WP_262950390.1">
    <property type="nucleotide sequence ID" value="NZ_JAOSLA010000003.1"/>
</dbReference>
<sequence length="522" mass="54568">MVDQNSQFYAILTNVGAAKQANADALGIPWKITQMGVGDANGADPTPNATQTSLINEWRRAPLNLLKVDDKNSAIIIAEQVIPADVGGKWIREIALYDADGDMVAVANCAPTYKPLLSQGSGRTQVVRMNLIVSSSSNVQLKIDPAVVLATREYVDAAILSVLPKNKVAGSYTKVTIDERGIVQQGANPTTLSGYGILDAYTQTQTDAKLALKMSKGAGGLLGDAPVVAGALTDLTDTQFVSVTNGTTDKPAAIGYGAGFYIKYPGDRYSFQMLAGMIDEWYGVRRVAANGAGTWRELWHDGNFTPALKANLAGAAFTGPVRVPDVVAGNSSDLAANTKFVMEAVAKLVASSPAALDTLRELAAALGDDPNFAATMANALAGKAAKSTTLAGYGITDAFPKSETFSRTDIQYLITQAVGALLPKRGFTANDFIRIPDVPGGLIIQFGATLVGPDAAVDVTLPLAFNVGLGALAGVAASAATIQGNTTAYATLLSNQLLRVTQDINTTSGGVNQTINWWAWGY</sequence>
<dbReference type="EMBL" id="JAOSLA010000003">
    <property type="protein sequence ID" value="MCU7237155.1"/>
    <property type="molecule type" value="Genomic_DNA"/>
</dbReference>
<organism evidence="3 4">
    <name type="scientific">Pseudomonas peradeniyensis</name>
    <dbReference type="NCBI Taxonomy" id="2745488"/>
    <lineage>
        <taxon>Bacteria</taxon>
        <taxon>Pseudomonadati</taxon>
        <taxon>Pseudomonadota</taxon>
        <taxon>Gammaproteobacteria</taxon>
        <taxon>Pseudomonadales</taxon>
        <taxon>Pseudomonadaceae</taxon>
        <taxon>Pseudomonas</taxon>
    </lineage>
</organism>
<reference evidence="3" key="2">
    <citation type="submission" date="2022-09" db="EMBL/GenBank/DDBJ databases">
        <authorList>
            <person name="Cesa-Luna C."/>
            <person name="Girard L."/>
            <person name="Lood C."/>
            <person name="Hofte M."/>
            <person name="De Mot R."/>
        </authorList>
    </citation>
    <scope>NUCLEOTIDE SEQUENCE</scope>
    <source>
        <strain evidence="3">COR51</strain>
    </source>
</reference>
<comment type="caution">
    <text evidence="3">The sequence shown here is derived from an EMBL/GenBank/DDBJ whole genome shotgun (WGS) entry which is preliminary data.</text>
</comment>
<name>A0ABT2V638_9PSED</name>
<dbReference type="InterPro" id="IPR022225">
    <property type="entry name" value="Phage_tail_fibre_N"/>
</dbReference>
<dbReference type="Gene3D" id="2.60.40.3940">
    <property type="match status" value="1"/>
</dbReference>
<feature type="domain" description="Phage tail fibre protein N-terminal" evidence="1">
    <location>
        <begin position="6"/>
        <end position="152"/>
    </location>
</feature>
<dbReference type="InterPro" id="IPR054075">
    <property type="entry name" value="Gp53-like_C"/>
</dbReference>
<dbReference type="InterPro" id="IPR051934">
    <property type="entry name" value="Phage_Tail_Fiber_Structural"/>
</dbReference>
<reference evidence="3" key="3">
    <citation type="journal article" date="2023" name="mSystems">
        <title>Charting the Lipopeptidome of Nonpathogenic Pseudomonas.</title>
        <authorList>
            <person name="Cesa-Luna C."/>
            <person name="Geudens N."/>
            <person name="Girard L."/>
            <person name="De Roo V."/>
            <person name="Maklad H.R."/>
            <person name="Martins J.C."/>
            <person name="Hofte M."/>
            <person name="De Mot R."/>
        </authorList>
    </citation>
    <scope>NUCLEOTIDE SEQUENCE</scope>
    <source>
        <strain evidence="3">COR51</strain>
    </source>
</reference>
<keyword evidence="4" id="KW-1185">Reference proteome</keyword>
<accession>A0ABT2V638</accession>
<evidence type="ECO:0000313" key="3">
    <source>
        <dbReference type="EMBL" id="MCU7237155.1"/>
    </source>
</evidence>
<dbReference type="PANTHER" id="PTHR35191:SF1">
    <property type="entry name" value="PROPHAGE SIDE TAIL FIBER PROTEIN HOMOLOG STFQ-RELATED"/>
    <property type="match status" value="1"/>
</dbReference>
<proteinExistence type="predicted"/>
<dbReference type="PANTHER" id="PTHR35191">
    <property type="entry name" value="PROPHAGE SIDE TAIL FIBER PROTEIN HOMOLOG STFQ-RELATED"/>
    <property type="match status" value="1"/>
</dbReference>
<dbReference type="Proteomes" id="UP001139994">
    <property type="component" value="Unassembled WGS sequence"/>
</dbReference>
<protein>
    <submittedName>
        <fullName evidence="3">Phage tail protein</fullName>
    </submittedName>
</protein>
<dbReference type="Pfam" id="PF12571">
    <property type="entry name" value="Phage_tail_fib"/>
    <property type="match status" value="1"/>
</dbReference>
<reference evidence="3" key="1">
    <citation type="journal article" date="2022" name="Microbiol. Spectr.">
        <title>An Nuclear Magnetic Resonance Fingerprint Matching Approach for the Identification and Structural Re-Evaluation of Pseudomonas Lipopeptides.</title>
        <authorList>
            <person name="De Roo V."/>
            <person name="Verleysen Y."/>
            <person name="Kovacs B."/>
            <person name="De Vleeschouwer M."/>
            <person name="Muangkaew P."/>
            <person name="Girard L."/>
            <person name="Hofte M."/>
            <person name="De Mot R."/>
            <person name="Madder A."/>
            <person name="Geudens N."/>
            <person name="Martins J.C."/>
        </authorList>
    </citation>
    <scope>NUCLEOTIDE SEQUENCE</scope>
    <source>
        <strain evidence="3">COR51</strain>
    </source>
</reference>
<evidence type="ECO:0000313" key="4">
    <source>
        <dbReference type="Proteomes" id="UP001139994"/>
    </source>
</evidence>
<dbReference type="Pfam" id="PF21882">
    <property type="entry name" value="Gp53-like_C"/>
    <property type="match status" value="1"/>
</dbReference>